<organism evidence="1 2">
    <name type="scientific">Exidia glandulosa HHB12029</name>
    <dbReference type="NCBI Taxonomy" id="1314781"/>
    <lineage>
        <taxon>Eukaryota</taxon>
        <taxon>Fungi</taxon>
        <taxon>Dikarya</taxon>
        <taxon>Basidiomycota</taxon>
        <taxon>Agaricomycotina</taxon>
        <taxon>Agaricomycetes</taxon>
        <taxon>Auriculariales</taxon>
        <taxon>Exidiaceae</taxon>
        <taxon>Exidia</taxon>
    </lineage>
</organism>
<dbReference type="Proteomes" id="UP000077266">
    <property type="component" value="Unassembled WGS sequence"/>
</dbReference>
<dbReference type="AlphaFoldDB" id="A0A166N2F4"/>
<dbReference type="Pfam" id="PF18759">
    <property type="entry name" value="Plavaka"/>
    <property type="match status" value="1"/>
</dbReference>
<dbReference type="OrthoDB" id="2418900at2759"/>
<evidence type="ECO:0000313" key="2">
    <source>
        <dbReference type="Proteomes" id="UP000077266"/>
    </source>
</evidence>
<gene>
    <name evidence="1" type="ORF">EXIGLDRAFT_589467</name>
</gene>
<keyword evidence="2" id="KW-1185">Reference proteome</keyword>
<dbReference type="InterPro" id="IPR041078">
    <property type="entry name" value="Plavaka"/>
</dbReference>
<sequence length="323" mass="36130">LNQIIDQLPGYGEWKSTLVSIDGSDQTHEVFYRNPLDCLRALWADPTFAEHMSFAPEKRFADALKNIRLYTEMKTGDFWWDIQAKLPVGATAVPIIISTDKTELSQFTGEATAYPVYMTIGNIDSHIRRQPSRHAQVLIGYLPTSTVEQGDLTDLALRNAKARLFHAAMRAILEPLRDAAAAGVHLKSSDGAVRDCYPMLAVYAADYPEQALVSCTRYGSRCPKCDACKDDFSSGKAGKARHPQESLDAIREADELSKVSAAPHRRNPDVKRLPALYVPKPFWEDWLHADIHQAITPDILHQLYQGMVKHLTAWARSVVGDEE</sequence>
<dbReference type="EMBL" id="KV426794">
    <property type="protein sequence ID" value="KZV78680.1"/>
    <property type="molecule type" value="Genomic_DNA"/>
</dbReference>
<reference evidence="1 2" key="1">
    <citation type="journal article" date="2016" name="Mol. Biol. Evol.">
        <title>Comparative Genomics of Early-Diverging Mushroom-Forming Fungi Provides Insights into the Origins of Lignocellulose Decay Capabilities.</title>
        <authorList>
            <person name="Nagy L.G."/>
            <person name="Riley R."/>
            <person name="Tritt A."/>
            <person name="Adam C."/>
            <person name="Daum C."/>
            <person name="Floudas D."/>
            <person name="Sun H."/>
            <person name="Yadav J.S."/>
            <person name="Pangilinan J."/>
            <person name="Larsson K.H."/>
            <person name="Matsuura K."/>
            <person name="Barry K."/>
            <person name="Labutti K."/>
            <person name="Kuo R."/>
            <person name="Ohm R.A."/>
            <person name="Bhattacharya S.S."/>
            <person name="Shirouzu T."/>
            <person name="Yoshinaga Y."/>
            <person name="Martin F.M."/>
            <person name="Grigoriev I.V."/>
            <person name="Hibbett D.S."/>
        </authorList>
    </citation>
    <scope>NUCLEOTIDE SEQUENCE [LARGE SCALE GENOMIC DNA]</scope>
    <source>
        <strain evidence="1 2">HHB12029</strain>
    </source>
</reference>
<accession>A0A166N2F4</accession>
<evidence type="ECO:0000313" key="1">
    <source>
        <dbReference type="EMBL" id="KZV78680.1"/>
    </source>
</evidence>
<proteinExistence type="predicted"/>
<feature type="non-terminal residue" evidence="1">
    <location>
        <position position="1"/>
    </location>
</feature>
<protein>
    <submittedName>
        <fullName evidence="1">Uncharacterized protein</fullName>
    </submittedName>
</protein>
<feature type="non-terminal residue" evidence="1">
    <location>
        <position position="323"/>
    </location>
</feature>
<dbReference type="InParanoid" id="A0A166N2F4"/>
<name>A0A166N2F4_EXIGL</name>
<dbReference type="STRING" id="1314781.A0A166N2F4"/>